<dbReference type="Pfam" id="PF09299">
    <property type="entry name" value="Mu-transpos_C"/>
    <property type="match status" value="1"/>
</dbReference>
<name>A0A494YXY8_9BACI</name>
<feature type="domain" description="Integrase catalytic" evidence="2">
    <location>
        <begin position="504"/>
        <end position="700"/>
    </location>
</feature>
<dbReference type="SUPFAM" id="SSF53098">
    <property type="entry name" value="Ribonuclease H-like"/>
    <property type="match status" value="1"/>
</dbReference>
<evidence type="ECO:0000313" key="4">
    <source>
        <dbReference type="Proteomes" id="UP000281813"/>
    </source>
</evidence>
<reference evidence="3 4" key="1">
    <citation type="journal article" date="2015" name="Antonie Van Leeuwenhoek">
        <title>Oceanobacillus bengalensis sp. nov., a bacterium isolated from seawater of the Bay of Bengal.</title>
        <authorList>
            <person name="Yongchang O."/>
            <person name="Xiang W."/>
            <person name="Wang G."/>
        </authorList>
    </citation>
    <scope>NUCLEOTIDE SEQUENCE [LARGE SCALE GENOMIC DNA]</scope>
    <source>
        <strain evidence="3 4">MCCC 1K00260</strain>
    </source>
</reference>
<dbReference type="InterPro" id="IPR036397">
    <property type="entry name" value="RNaseH_sf"/>
</dbReference>
<dbReference type="InterPro" id="IPR015378">
    <property type="entry name" value="Transposase-like_Mu_C"/>
</dbReference>
<feature type="region of interest" description="Disordered" evidence="1">
    <location>
        <begin position="849"/>
        <end position="879"/>
    </location>
</feature>
<dbReference type="OrthoDB" id="501284at2"/>
<dbReference type="GO" id="GO:0015074">
    <property type="term" value="P:DNA integration"/>
    <property type="evidence" value="ECO:0007669"/>
    <property type="project" value="InterPro"/>
</dbReference>
<protein>
    <submittedName>
        <fullName evidence="3">Transposase</fullName>
    </submittedName>
</protein>
<evidence type="ECO:0000259" key="2">
    <source>
        <dbReference type="PROSITE" id="PS50994"/>
    </source>
</evidence>
<dbReference type="RefSeq" id="WP_121131847.1">
    <property type="nucleotide sequence ID" value="NZ_JBHUFK010000014.1"/>
</dbReference>
<dbReference type="GO" id="GO:0003676">
    <property type="term" value="F:nucleic acid binding"/>
    <property type="evidence" value="ECO:0007669"/>
    <property type="project" value="InterPro"/>
</dbReference>
<proteinExistence type="predicted"/>
<evidence type="ECO:0000256" key="1">
    <source>
        <dbReference type="SAM" id="MobiDB-lite"/>
    </source>
</evidence>
<feature type="compositionally biased region" description="Basic and acidic residues" evidence="1">
    <location>
        <begin position="849"/>
        <end position="874"/>
    </location>
</feature>
<accession>A0A494YXY8</accession>
<comment type="caution">
    <text evidence="3">The sequence shown here is derived from an EMBL/GenBank/DDBJ whole genome shotgun (WGS) entry which is preliminary data.</text>
</comment>
<dbReference type="AlphaFoldDB" id="A0A494YXY8"/>
<keyword evidence="4" id="KW-1185">Reference proteome</keyword>
<dbReference type="Gene3D" id="3.30.420.10">
    <property type="entry name" value="Ribonuclease H-like superfamily/Ribonuclease H"/>
    <property type="match status" value="1"/>
</dbReference>
<dbReference type="InterPro" id="IPR012337">
    <property type="entry name" value="RNaseH-like_sf"/>
</dbReference>
<dbReference type="PROSITE" id="PS50994">
    <property type="entry name" value="INTEGRASE"/>
    <property type="match status" value="1"/>
</dbReference>
<dbReference type="InterPro" id="IPR001584">
    <property type="entry name" value="Integrase_cat-core"/>
</dbReference>
<feature type="region of interest" description="Disordered" evidence="1">
    <location>
        <begin position="25"/>
        <end position="44"/>
    </location>
</feature>
<dbReference type="Proteomes" id="UP000281813">
    <property type="component" value="Unassembled WGS sequence"/>
</dbReference>
<evidence type="ECO:0000313" key="3">
    <source>
        <dbReference type="EMBL" id="RKQ15038.1"/>
    </source>
</evidence>
<sequence>MMSSSEFEEWAARMDLTEEAKKEIQRIRQSPPARRVGGGRNNVSGRYSSKKMGVTIQFESHKVELPAIYMMEFNDDVLEYYDQPPKIKMNYFQSKKDKNRKMAYWYTADFFVIEKKRAYWVECKTEEHLIKKSQEKPDRYFRDNGRWEFALGKNYAIQFGLDFLVRSSSEINWILQRNLEFLEDYITNGHIPEDQIIAKIKEAVISAPGITILELIQNADEQFTSDDIYDLIANNIIYIDLYNDLITEPESVKVYLNKEQHKGFSIIEKSSRKRISPKMIEIKNGNSILWGDSAWTILNYDSGNKKVFLYSKSTNEHAELPIHLFESYISEGYIKAVESNNNKESNKLNKMIAEASEKDLEEANKKYEIVTKYLNGENVHLNVTGRSLRNWVKKYNDAEELYGNGFVGLLPRTKKKGNKNSKLPPETEKVMNDVIDQSYKNIKSKTAKQVYRELLVKCEELNIDPPSYQTVCTAINNLSKYEVEESRKGRRAAYKFEEFYTELEFTTPRHGERIFELAHIDHTELDIELKLTSHKTMRPWLTVMIDAFSRRVLAFYLTFEPPSYRSCMMIIRECVKNYNRLPNFLVLDGGKEFHSVYFESLLAFYGVHKKQRPAAKSRYGNDVERLFGIANKLFIHNLAGNTQLTKNVRQVTKSVNPKNHAIWTLETLNEALENWFNIVYDNKINPSLHQSPKESYEESINVSGSRPNTYISYDDTFILMTLPSPKGKTRKVHPGKGIKLSYSYYWCDQFRNPKIENSQVEVKYDPFNIGIAYAYVGDQWVECQSEGYKYLYGKSEKQMKIITEEIRQKNKLYSQNNTVTAKMIAQYIIDSELKEEELINENLSSTKPELEVFDSKDGSNDKNADDDNSNKTDDIYDDDDLEIFGELI</sequence>
<dbReference type="EMBL" id="RBZO01000016">
    <property type="protein sequence ID" value="RKQ15038.1"/>
    <property type="molecule type" value="Genomic_DNA"/>
</dbReference>
<gene>
    <name evidence="3" type="ORF">D8M05_11305</name>
</gene>
<organism evidence="3 4">
    <name type="scientific">Oceanobacillus bengalensis</name>
    <dbReference type="NCBI Taxonomy" id="1435466"/>
    <lineage>
        <taxon>Bacteria</taxon>
        <taxon>Bacillati</taxon>
        <taxon>Bacillota</taxon>
        <taxon>Bacilli</taxon>
        <taxon>Bacillales</taxon>
        <taxon>Bacillaceae</taxon>
        <taxon>Oceanobacillus</taxon>
    </lineage>
</organism>